<keyword evidence="2" id="KW-0812">Transmembrane</keyword>
<evidence type="ECO:0000259" key="3">
    <source>
        <dbReference type="PROSITE" id="PS50234"/>
    </source>
</evidence>
<dbReference type="InterPro" id="IPR036465">
    <property type="entry name" value="vWFA_dom_sf"/>
</dbReference>
<keyword evidence="2" id="KW-0472">Membrane</keyword>
<feature type="region of interest" description="Disordered" evidence="1">
    <location>
        <begin position="46"/>
        <end position="100"/>
    </location>
</feature>
<dbReference type="SUPFAM" id="SSF53300">
    <property type="entry name" value="vWA-like"/>
    <property type="match status" value="1"/>
</dbReference>
<name>A0A9Q4GNQ9_9CORY</name>
<feature type="compositionally biased region" description="Basic and acidic residues" evidence="1">
    <location>
        <begin position="855"/>
        <end position="867"/>
    </location>
</feature>
<feature type="region of interest" description="Disordered" evidence="1">
    <location>
        <begin position="993"/>
        <end position="1016"/>
    </location>
</feature>
<proteinExistence type="predicted"/>
<gene>
    <name evidence="4" type="ORF">OS123_05215</name>
</gene>
<dbReference type="SMART" id="SM00327">
    <property type="entry name" value="VWA"/>
    <property type="match status" value="1"/>
</dbReference>
<dbReference type="Gene3D" id="3.40.50.410">
    <property type="entry name" value="von Willebrand factor, type A domain"/>
    <property type="match status" value="1"/>
</dbReference>
<evidence type="ECO:0000256" key="1">
    <source>
        <dbReference type="SAM" id="MobiDB-lite"/>
    </source>
</evidence>
<organism evidence="4 5">
    <name type="scientific">Corynebacterium antarcticum</name>
    <dbReference type="NCBI Taxonomy" id="2800405"/>
    <lineage>
        <taxon>Bacteria</taxon>
        <taxon>Bacillati</taxon>
        <taxon>Actinomycetota</taxon>
        <taxon>Actinomycetes</taxon>
        <taxon>Mycobacteriales</taxon>
        <taxon>Corynebacteriaceae</taxon>
        <taxon>Corynebacterium</taxon>
    </lineage>
</organism>
<dbReference type="RefSeq" id="WP_267164790.1">
    <property type="nucleotide sequence ID" value="NZ_JAPMKW010000002.1"/>
</dbReference>
<evidence type="ECO:0000313" key="4">
    <source>
        <dbReference type="EMBL" id="MCX7537939.1"/>
    </source>
</evidence>
<evidence type="ECO:0000313" key="5">
    <source>
        <dbReference type="Proteomes" id="UP001070238"/>
    </source>
</evidence>
<evidence type="ECO:0000256" key="2">
    <source>
        <dbReference type="SAM" id="Phobius"/>
    </source>
</evidence>
<dbReference type="InterPro" id="IPR002035">
    <property type="entry name" value="VWF_A"/>
</dbReference>
<dbReference type="PROSITE" id="PS50234">
    <property type="entry name" value="VWFA"/>
    <property type="match status" value="1"/>
</dbReference>
<comment type="caution">
    <text evidence="4">The sequence shown here is derived from an EMBL/GenBank/DDBJ whole genome shotgun (WGS) entry which is preliminary data.</text>
</comment>
<feature type="domain" description="VWFA" evidence="3">
    <location>
        <begin position="191"/>
        <end position="346"/>
    </location>
</feature>
<protein>
    <submittedName>
        <fullName evidence="4">VWA domain-containing protein</fullName>
    </submittedName>
</protein>
<sequence>MSEQQDRNFFADGVTFMMKRALVLVSVVALLVAIVAVQMSPRNASADEAQASHPSESAAADVESDGSAPASGGLDVSDVPQADDGEVGTETGDLTENEPTVIDTATELNAPELQTPKPAERLPQEYEDALANWPADEASEFREYYLAHPDELELIDVKRLIREGTPVVQRFDVRAAGNGALHDPAKECGLKIAIITDVSASINANNPNGIGQIKRAHNEVIDQLTGTSTTLGLYNFSTHAGTIPGAEFGPKELTAENAKLAKRSVNNLSASARDNSNTNWEEGLSQVEGKSYDVIIFITDGLPNDPGAGTDVHADTYSLLKAQQVADKLVKAGSNIIPIFVGKNDDNLLVYPACSGKISNSGDCTSVGWPGYTGVNDSGISEQSAFLDPTNRPTGVVYKEFVRQSEEEVSISSVRCNSGWVGNSDFGKVYKSNACYKGPSNNYVVTTARSTPGKMTASLSPKNEATLLGGFGELAAELKKRTQGCDSPKIAFEKYVKTTDPDARPMEADAKRDAVDLGNDNNNGRFIQDFVVTNKGASPIGYFELTDRQLEVPSSGDASLSLDGLTCSGAEVNLSSDKKTARITPNNPVSENQSVRCTQTLDIDSVTFRNVDNPTAPDKFFGDEATVTAKTSAQSTQATAVKDAAWAKARPDLQIFKSYNPGTPRTITGKVGQQFTADYNIILTNNSYVEGSFPAIIDTPKPAPGLRIVSMTAFDREIDRNSSGNLSAQQEVIRGGSANLAHESGNSWKLASGDLLPFKPRSKGQFRLRVTYEVERVLQGKESEKYICKKVRGSANNGTGLNNTLDVETGSGLTPVAGDTRDVCYSVLRADTSVIKKINGAGDPVNPADGVTEQKAGKTVDNPENKDSFSVSYVIRNDSRSGRKYSADRPNADLPPSDIVSVKLEDYALDDAGVRTDDKVNVQELACSGNDSTKARGTYDADSDTVTFDPVLPAGESVTCTGTVHLQNLGSHVYGGVHGDEVVVTPTYRLNVGQTPGEIPSNDDSDEMTVTGPEESDKAWVRFPSSSVKVEKLINDEEADSKETAAAVIPGAPTVKISYRVTNDGNGDIASFIVSDRYGENADSGERMNIGEMQCDKNATVNVSGPEAAVSPAAALGRGESITCWWNASNPSAMRYNDDSYHVDTATVNATFRQDFIGDIQASDSAWAIQLKSLDGKLPKSGGLGIAPFGLGALILFAGALFISRRQRKA</sequence>
<reference evidence="4" key="1">
    <citation type="submission" date="2022-11" db="EMBL/GenBank/DDBJ databases">
        <title>Corynebacterium sp. isolated from Penguins.</title>
        <authorList>
            <person name="Sedlar K."/>
            <person name="Svec P."/>
        </authorList>
    </citation>
    <scope>NUCLEOTIDE SEQUENCE</scope>
    <source>
        <strain evidence="4">P5875</strain>
    </source>
</reference>
<accession>A0A9Q4GNQ9</accession>
<dbReference type="EMBL" id="JAPMKX010000002">
    <property type="protein sequence ID" value="MCX7537939.1"/>
    <property type="molecule type" value="Genomic_DNA"/>
</dbReference>
<dbReference type="Proteomes" id="UP001070238">
    <property type="component" value="Unassembled WGS sequence"/>
</dbReference>
<keyword evidence="2" id="KW-1133">Transmembrane helix</keyword>
<feature type="transmembrane region" description="Helical" evidence="2">
    <location>
        <begin position="1182"/>
        <end position="1203"/>
    </location>
</feature>
<feature type="region of interest" description="Disordered" evidence="1">
    <location>
        <begin position="841"/>
        <end position="868"/>
    </location>
</feature>
<dbReference type="AlphaFoldDB" id="A0A9Q4GNQ9"/>